<organism evidence="2 3">
    <name type="scientific">Rubus argutus</name>
    <name type="common">Southern blackberry</name>
    <dbReference type="NCBI Taxonomy" id="59490"/>
    <lineage>
        <taxon>Eukaryota</taxon>
        <taxon>Viridiplantae</taxon>
        <taxon>Streptophyta</taxon>
        <taxon>Embryophyta</taxon>
        <taxon>Tracheophyta</taxon>
        <taxon>Spermatophyta</taxon>
        <taxon>Magnoliopsida</taxon>
        <taxon>eudicotyledons</taxon>
        <taxon>Gunneridae</taxon>
        <taxon>Pentapetalae</taxon>
        <taxon>rosids</taxon>
        <taxon>fabids</taxon>
        <taxon>Rosales</taxon>
        <taxon>Rosaceae</taxon>
        <taxon>Rosoideae</taxon>
        <taxon>Rosoideae incertae sedis</taxon>
        <taxon>Rubus</taxon>
    </lineage>
</organism>
<evidence type="ECO:0000256" key="1">
    <source>
        <dbReference type="SAM" id="MobiDB-lite"/>
    </source>
</evidence>
<gene>
    <name evidence="2" type="ORF">M0R45_030416</name>
</gene>
<dbReference type="Proteomes" id="UP001457282">
    <property type="component" value="Unassembled WGS sequence"/>
</dbReference>
<protein>
    <submittedName>
        <fullName evidence="2">Uncharacterized protein</fullName>
    </submittedName>
</protein>
<dbReference type="PANTHER" id="PTHR33983">
    <property type="entry name" value="OS07G0185900 PROTEIN"/>
    <property type="match status" value="1"/>
</dbReference>
<evidence type="ECO:0000313" key="3">
    <source>
        <dbReference type="Proteomes" id="UP001457282"/>
    </source>
</evidence>
<evidence type="ECO:0000313" key="2">
    <source>
        <dbReference type="EMBL" id="KAK9921923.1"/>
    </source>
</evidence>
<comment type="caution">
    <text evidence="2">The sequence shown here is derived from an EMBL/GenBank/DDBJ whole genome shotgun (WGS) entry which is preliminary data.</text>
</comment>
<reference evidence="2 3" key="1">
    <citation type="journal article" date="2023" name="G3 (Bethesda)">
        <title>A chromosome-length genome assembly and annotation of blackberry (Rubus argutus, cv. 'Hillquist').</title>
        <authorList>
            <person name="Bruna T."/>
            <person name="Aryal R."/>
            <person name="Dudchenko O."/>
            <person name="Sargent D.J."/>
            <person name="Mead D."/>
            <person name="Buti M."/>
            <person name="Cavallini A."/>
            <person name="Hytonen T."/>
            <person name="Andres J."/>
            <person name="Pham M."/>
            <person name="Weisz D."/>
            <person name="Mascagni F."/>
            <person name="Usai G."/>
            <person name="Natali L."/>
            <person name="Bassil N."/>
            <person name="Fernandez G.E."/>
            <person name="Lomsadze A."/>
            <person name="Armour M."/>
            <person name="Olukolu B."/>
            <person name="Poorten T."/>
            <person name="Britton C."/>
            <person name="Davik J."/>
            <person name="Ashrafi H."/>
            <person name="Aiden E.L."/>
            <person name="Borodovsky M."/>
            <person name="Worthington M."/>
        </authorList>
    </citation>
    <scope>NUCLEOTIDE SEQUENCE [LARGE SCALE GENOMIC DNA]</scope>
    <source>
        <strain evidence="2">PI 553951</strain>
    </source>
</reference>
<keyword evidence="3" id="KW-1185">Reference proteome</keyword>
<dbReference type="PANTHER" id="PTHR33983:SF1">
    <property type="entry name" value="OS07G0185900 PROTEIN"/>
    <property type="match status" value="1"/>
</dbReference>
<sequence>MSKWVELLDTGVRIAARFHSHCPQTGRLYYHPPSNTSSSQDDLHHHGQRPGGGGHAPLFDAMMTGCAVKAAMEANTTNEFNLFSVL</sequence>
<dbReference type="EMBL" id="JBEDUW010000006">
    <property type="protein sequence ID" value="KAK9921923.1"/>
    <property type="molecule type" value="Genomic_DNA"/>
</dbReference>
<dbReference type="AlphaFoldDB" id="A0AAW1WBF4"/>
<feature type="region of interest" description="Disordered" evidence="1">
    <location>
        <begin position="29"/>
        <end position="56"/>
    </location>
</feature>
<name>A0AAW1WBF4_RUBAR</name>
<accession>A0AAW1WBF4</accession>
<proteinExistence type="predicted"/>